<organism evidence="10 11">
    <name type="scientific">Saitoella complicata (strain BCRC 22490 / CBS 7301 / JCM 7358 / NBRC 10748 / NRRL Y-17804)</name>
    <dbReference type="NCBI Taxonomy" id="698492"/>
    <lineage>
        <taxon>Eukaryota</taxon>
        <taxon>Fungi</taxon>
        <taxon>Dikarya</taxon>
        <taxon>Ascomycota</taxon>
        <taxon>Taphrinomycotina</taxon>
        <taxon>Taphrinomycotina incertae sedis</taxon>
        <taxon>Saitoella</taxon>
    </lineage>
</organism>
<feature type="chain" id="PRO_5002430380" description="Palmitoyl-protein thioesterase 1" evidence="9">
    <location>
        <begin position="21"/>
        <end position="320"/>
    </location>
</feature>
<dbReference type="InterPro" id="IPR002472">
    <property type="entry name" value="Palm_thioest"/>
</dbReference>
<evidence type="ECO:0000313" key="11">
    <source>
        <dbReference type="Proteomes" id="UP000033140"/>
    </source>
</evidence>
<evidence type="ECO:0000313" key="10">
    <source>
        <dbReference type="EMBL" id="GAO46081.1"/>
    </source>
</evidence>
<dbReference type="InterPro" id="IPR029058">
    <property type="entry name" value="AB_hydrolase_fold"/>
</dbReference>
<name>A0A0E9N8Q4_SAICN</name>
<dbReference type="SUPFAM" id="SSF53474">
    <property type="entry name" value="alpha/beta-Hydrolases"/>
    <property type="match status" value="1"/>
</dbReference>
<keyword evidence="7" id="KW-0325">Glycoprotein</keyword>
<dbReference type="FunFam" id="3.40.50.1820:FF:000107">
    <property type="entry name" value="Palmitoyl-protein thioesterase 1"/>
    <property type="match status" value="1"/>
</dbReference>
<dbReference type="PRINTS" id="PR00414">
    <property type="entry name" value="PPTHIESTRASE"/>
</dbReference>
<evidence type="ECO:0000256" key="5">
    <source>
        <dbReference type="ARBA" id="ARBA00022801"/>
    </source>
</evidence>
<reference evidence="10 11" key="2">
    <citation type="journal article" date="2014" name="J. Gen. Appl. Microbiol.">
        <title>The early diverging ascomycetous budding yeast Saitoella complicata has three histone deacetylases belonging to the Clr6, Hos2, and Rpd3 lineages.</title>
        <authorList>
            <person name="Nishida H."/>
            <person name="Matsumoto T."/>
            <person name="Kondo S."/>
            <person name="Hamamoto M."/>
            <person name="Yoshikawa H."/>
        </authorList>
    </citation>
    <scope>NUCLEOTIDE SEQUENCE [LARGE SCALE GENOMIC DNA]</scope>
    <source>
        <strain evidence="10 11">NRRL Y-17804</strain>
    </source>
</reference>
<protein>
    <recommendedName>
        <fullName evidence="3">Palmitoyl-protein thioesterase 1</fullName>
        <ecNumber evidence="2">3.1.2.22</ecNumber>
    </recommendedName>
    <alternativeName>
        <fullName evidence="8">Palmitoyl-protein hydrolase 1</fullName>
    </alternativeName>
</protein>
<dbReference type="EC" id="3.1.2.22" evidence="2"/>
<evidence type="ECO:0000256" key="9">
    <source>
        <dbReference type="SAM" id="SignalP"/>
    </source>
</evidence>
<dbReference type="Gene3D" id="3.40.50.1820">
    <property type="entry name" value="alpha/beta hydrolase"/>
    <property type="match status" value="1"/>
</dbReference>
<dbReference type="Pfam" id="PF02089">
    <property type="entry name" value="Palm_thioest"/>
    <property type="match status" value="1"/>
</dbReference>
<keyword evidence="11" id="KW-1185">Reference proteome</keyword>
<sequence>MFYHLAITLAVVSWTVACLAASLPSREDSGQKPLPVVIWHGMGDNYRGDGLLQLSNEIRDIYPEIYIHTIYLSTDPSSDRSATFFGCVDQQVEAVCEQLRDNPELAGGFDAVGFSQGGQFLRAYVERCDDPPVRNLITWGSQHNGIADMPACKDTDWVCKSARNIARSNVWGSYVRDRIVQAQYYRDPEDMENYLEYSAFLADVNNERGEKNATYAKNLATLENFVMLRFKDEQTVVPKETSWFAEKNVTSDDVTLLRDRPIYQEDWIGLKALDERGGLTFLEVPGEHMQISTEAWKKMAKEYLGPRKVIGNGLKLQTAF</sequence>
<comment type="similarity">
    <text evidence="1">Belongs to the palmitoyl-protein thioesterase family.</text>
</comment>
<dbReference type="GO" id="GO:0008474">
    <property type="term" value="F:palmitoyl-(protein) hydrolase activity"/>
    <property type="evidence" value="ECO:0007669"/>
    <property type="project" value="UniProtKB-EC"/>
</dbReference>
<dbReference type="STRING" id="698492.A0A0E9N8Q4"/>
<accession>A0A0E9N8Q4</accession>
<keyword evidence="6" id="KW-1015">Disulfide bond</keyword>
<dbReference type="RefSeq" id="XP_019026775.1">
    <property type="nucleotide sequence ID" value="XM_019170009.1"/>
</dbReference>
<dbReference type="OMA" id="KFVMVMF"/>
<evidence type="ECO:0000256" key="8">
    <source>
        <dbReference type="ARBA" id="ARBA00031934"/>
    </source>
</evidence>
<dbReference type="EMBL" id="BACD03000002">
    <property type="protein sequence ID" value="GAO46081.1"/>
    <property type="molecule type" value="Genomic_DNA"/>
</dbReference>
<evidence type="ECO:0000256" key="4">
    <source>
        <dbReference type="ARBA" id="ARBA00022729"/>
    </source>
</evidence>
<dbReference type="OrthoDB" id="10263094at2759"/>
<evidence type="ECO:0000256" key="6">
    <source>
        <dbReference type="ARBA" id="ARBA00023157"/>
    </source>
</evidence>
<evidence type="ECO:0000256" key="3">
    <source>
        <dbReference type="ARBA" id="ARBA00014212"/>
    </source>
</evidence>
<evidence type="ECO:0000256" key="1">
    <source>
        <dbReference type="ARBA" id="ARBA00010758"/>
    </source>
</evidence>
<keyword evidence="4 9" id="KW-0732">Signal</keyword>
<evidence type="ECO:0000256" key="7">
    <source>
        <dbReference type="ARBA" id="ARBA00023180"/>
    </source>
</evidence>
<gene>
    <name evidence="10" type="ORF">G7K_0324-t1</name>
</gene>
<reference evidence="10 11" key="1">
    <citation type="journal article" date="2011" name="J. Gen. Appl. Microbiol.">
        <title>Draft genome sequencing of the enigmatic yeast Saitoella complicata.</title>
        <authorList>
            <person name="Nishida H."/>
            <person name="Hamamoto M."/>
            <person name="Sugiyama J."/>
        </authorList>
    </citation>
    <scope>NUCLEOTIDE SEQUENCE [LARGE SCALE GENOMIC DNA]</scope>
    <source>
        <strain evidence="10 11">NRRL Y-17804</strain>
    </source>
</reference>
<dbReference type="PANTHER" id="PTHR11247:SF8">
    <property type="entry name" value="PALMITOYL-PROTEIN THIOESTERASE 1"/>
    <property type="match status" value="1"/>
</dbReference>
<feature type="signal peptide" evidence="9">
    <location>
        <begin position="1"/>
        <end position="20"/>
    </location>
</feature>
<dbReference type="Proteomes" id="UP000033140">
    <property type="component" value="Unassembled WGS sequence"/>
</dbReference>
<keyword evidence="5" id="KW-0378">Hydrolase</keyword>
<comment type="caution">
    <text evidence="10">The sequence shown here is derived from an EMBL/GenBank/DDBJ whole genome shotgun (WGS) entry which is preliminary data.</text>
</comment>
<dbReference type="PANTHER" id="PTHR11247">
    <property type="entry name" value="PALMITOYL-PROTEIN THIOESTERASE/DOLICHYLDIPHOSPHATASE 1"/>
    <property type="match status" value="1"/>
</dbReference>
<dbReference type="AlphaFoldDB" id="A0A0E9N8Q4"/>
<reference evidence="10 11" key="3">
    <citation type="journal article" date="2015" name="Genome Announc.">
        <title>Draft Genome Sequence of the Archiascomycetous Yeast Saitoella complicata.</title>
        <authorList>
            <person name="Yamauchi K."/>
            <person name="Kondo S."/>
            <person name="Hamamoto M."/>
            <person name="Takahashi Y."/>
            <person name="Ogura Y."/>
            <person name="Hayashi T."/>
            <person name="Nishida H."/>
        </authorList>
    </citation>
    <scope>NUCLEOTIDE SEQUENCE [LARGE SCALE GENOMIC DNA]</scope>
    <source>
        <strain evidence="10 11">NRRL Y-17804</strain>
    </source>
</reference>
<evidence type="ECO:0000256" key="2">
    <source>
        <dbReference type="ARBA" id="ARBA00012423"/>
    </source>
</evidence>
<proteinExistence type="inferred from homology"/>